<dbReference type="PROSITE" id="PS51318">
    <property type="entry name" value="TAT"/>
    <property type="match status" value="1"/>
</dbReference>
<dbReference type="RefSeq" id="WP_193124534.1">
    <property type="nucleotide sequence ID" value="NZ_JADBGI010000031.1"/>
</dbReference>
<comment type="caution">
    <text evidence="3">The sequence shown here is derived from an EMBL/GenBank/DDBJ whole genome shotgun (WGS) entry which is preliminary data.</text>
</comment>
<sequence>MGNGPTEHRTNRRRTRTRAGGAAVAAAAGVAGVATAVALASPAHAQADWEQVHGSVEEGGSYTAVAATAADEVWAFGSDGEDSDPETPRLQRWDGQDWQEETAPDALTSTPVAADADSDGQVWALAHSYDAGASAAHYDGEAWSGVEIDADLEPTALAATGEGNAWLLSGSAMGEPEAAYFDGEAWTPQSAPSVSEGLGSDEAGEVFAVGSGGGGDLVVERWDGSGWVPEDIPEVDIPGGEPGGSFNDVLVRSADDVWAAGHISWKDNDELNHSLPVLAQYDGTEWTVEVGEEEGAYEAIVDDGEGGLYLADSHWNPVLEHRTADGESTRQEIVGEDHDIVFGELDSVPDGAGAVMAAGAVDQGDPEEPSGHGRIYGTGTWY</sequence>
<feature type="region of interest" description="Disordered" evidence="1">
    <location>
        <begin position="361"/>
        <end position="382"/>
    </location>
</feature>
<feature type="region of interest" description="Disordered" evidence="1">
    <location>
        <begin position="1"/>
        <end position="21"/>
    </location>
</feature>
<name>A0ABR9PDY3_9ACTN</name>
<proteinExistence type="predicted"/>
<organism evidence="3 4">
    <name type="scientific">Nocardiopsis coralli</name>
    <dbReference type="NCBI Taxonomy" id="2772213"/>
    <lineage>
        <taxon>Bacteria</taxon>
        <taxon>Bacillati</taxon>
        <taxon>Actinomycetota</taxon>
        <taxon>Actinomycetes</taxon>
        <taxon>Streptosporangiales</taxon>
        <taxon>Nocardiopsidaceae</taxon>
        <taxon>Nocardiopsis</taxon>
    </lineage>
</organism>
<accession>A0ABR9PDY3</accession>
<keyword evidence="4" id="KW-1185">Reference proteome</keyword>
<dbReference type="InterPro" id="IPR006311">
    <property type="entry name" value="TAT_signal"/>
</dbReference>
<dbReference type="Gene3D" id="2.120.10.70">
    <property type="entry name" value="Fucose-specific lectin"/>
    <property type="match status" value="1"/>
</dbReference>
<protein>
    <submittedName>
        <fullName evidence="3">Uncharacterized protein</fullName>
    </submittedName>
</protein>
<evidence type="ECO:0000313" key="4">
    <source>
        <dbReference type="Proteomes" id="UP000806528"/>
    </source>
</evidence>
<keyword evidence="2" id="KW-0732">Signal</keyword>
<dbReference type="SUPFAM" id="SSF89372">
    <property type="entry name" value="Fucose-specific lectin"/>
    <property type="match status" value="1"/>
</dbReference>
<feature type="chain" id="PRO_5046265539" evidence="2">
    <location>
        <begin position="46"/>
        <end position="382"/>
    </location>
</feature>
<dbReference type="EMBL" id="JADBGI010000031">
    <property type="protein sequence ID" value="MBE3001940.1"/>
    <property type="molecule type" value="Genomic_DNA"/>
</dbReference>
<evidence type="ECO:0000256" key="1">
    <source>
        <dbReference type="SAM" id="MobiDB-lite"/>
    </source>
</evidence>
<gene>
    <name evidence="3" type="ORF">IDM40_25060</name>
</gene>
<evidence type="ECO:0000313" key="3">
    <source>
        <dbReference type="EMBL" id="MBE3001940.1"/>
    </source>
</evidence>
<reference evidence="3 4" key="1">
    <citation type="submission" date="2020-09" db="EMBL/GenBank/DDBJ databases">
        <title>Diversity and distribution of actinomycetes associated with coral in the coast of Hainan.</title>
        <authorList>
            <person name="Li F."/>
        </authorList>
    </citation>
    <scope>NUCLEOTIDE SEQUENCE [LARGE SCALE GENOMIC DNA]</scope>
    <source>
        <strain evidence="3 4">HNM0947</strain>
    </source>
</reference>
<feature type="signal peptide" evidence="2">
    <location>
        <begin position="1"/>
        <end position="45"/>
    </location>
</feature>
<evidence type="ECO:0000256" key="2">
    <source>
        <dbReference type="SAM" id="SignalP"/>
    </source>
</evidence>
<dbReference type="Proteomes" id="UP000806528">
    <property type="component" value="Unassembled WGS sequence"/>
</dbReference>